<feature type="compositionally biased region" description="Polar residues" evidence="1">
    <location>
        <begin position="203"/>
        <end position="215"/>
    </location>
</feature>
<comment type="caution">
    <text evidence="2">The sequence shown here is derived from an EMBL/GenBank/DDBJ whole genome shotgun (WGS) entry which is preliminary data.</text>
</comment>
<feature type="compositionally biased region" description="Basic and acidic residues" evidence="1">
    <location>
        <begin position="191"/>
        <end position="202"/>
    </location>
</feature>
<feature type="compositionally biased region" description="Polar residues" evidence="1">
    <location>
        <begin position="177"/>
        <end position="189"/>
    </location>
</feature>
<organism evidence="2 3">
    <name type="scientific">Bionectria ochroleuca</name>
    <name type="common">Gliocladium roseum</name>
    <dbReference type="NCBI Taxonomy" id="29856"/>
    <lineage>
        <taxon>Eukaryota</taxon>
        <taxon>Fungi</taxon>
        <taxon>Dikarya</taxon>
        <taxon>Ascomycota</taxon>
        <taxon>Pezizomycotina</taxon>
        <taxon>Sordariomycetes</taxon>
        <taxon>Hypocreomycetidae</taxon>
        <taxon>Hypocreales</taxon>
        <taxon>Bionectriaceae</taxon>
        <taxon>Clonostachys</taxon>
    </lineage>
</organism>
<name>A0ABY6TYK2_BIOOC</name>
<proteinExistence type="predicted"/>
<sequence length="383" mass="43450">MATFKDAKKKGPLPPELTDQQIIETFTDAERRFYEWEQKGNSIRKFGFGNMEKGLRAEFPGVNNVQDQYRVFMDKWGGRFRRRWALPVPVVDVLKIIKETNCRNPNSVLSTVLTLQTRRVPDLLLGESSFGGHLAGYAIAIDPSFLQPDPSNHDEQNSPADMFLNSAVISIDPNSPRPTVQPQFWQLPSSPEKRRRENRSSGEDSATSQRSTTSDDFMDADPHVFFQLGELVASVGYDWLAARVHPSGEAAKRAEWKSTGYSVLVKLNKSGHPTGPVFVAYAFCRLEDGNAKEMDWSDKYRREMPFVRRLHEDCKDRFYFAQIANKLEDLRYGTKFGFDVKCENRCTVQGAKVVGFGSSEKVVPRKVSDNAGEDKRAKVASFW</sequence>
<evidence type="ECO:0000313" key="3">
    <source>
        <dbReference type="Proteomes" id="UP000766486"/>
    </source>
</evidence>
<dbReference type="EMBL" id="CABFNS010000712">
    <property type="protein sequence ID" value="VUC23844.1"/>
    <property type="molecule type" value="Genomic_DNA"/>
</dbReference>
<feature type="region of interest" description="Disordered" evidence="1">
    <location>
        <begin position="175"/>
        <end position="216"/>
    </location>
</feature>
<reference evidence="2 3" key="1">
    <citation type="submission" date="2019-06" db="EMBL/GenBank/DDBJ databases">
        <authorList>
            <person name="Broberg M."/>
        </authorList>
    </citation>
    <scope>NUCLEOTIDE SEQUENCE [LARGE SCALE GENOMIC DNA]</scope>
</reference>
<gene>
    <name evidence="2" type="ORF">CLO192961_LOCUS128042</name>
</gene>
<evidence type="ECO:0000313" key="2">
    <source>
        <dbReference type="EMBL" id="VUC23844.1"/>
    </source>
</evidence>
<accession>A0ABY6TYK2</accession>
<keyword evidence="3" id="KW-1185">Reference proteome</keyword>
<evidence type="ECO:0000256" key="1">
    <source>
        <dbReference type="SAM" id="MobiDB-lite"/>
    </source>
</evidence>
<protein>
    <submittedName>
        <fullName evidence="2">Uncharacterized protein</fullName>
    </submittedName>
</protein>
<dbReference type="Proteomes" id="UP000766486">
    <property type="component" value="Unassembled WGS sequence"/>
</dbReference>